<comment type="caution">
    <text evidence="1">The sequence shown here is derived from an EMBL/GenBank/DDBJ whole genome shotgun (WGS) entry which is preliminary data.</text>
</comment>
<dbReference type="EMBL" id="RSCE01000002">
    <property type="protein sequence ID" value="RSH86552.1"/>
    <property type="molecule type" value="Genomic_DNA"/>
</dbReference>
<dbReference type="Proteomes" id="UP000279236">
    <property type="component" value="Unassembled WGS sequence"/>
</dbReference>
<evidence type="ECO:0000313" key="1">
    <source>
        <dbReference type="EMBL" id="RSH86552.1"/>
    </source>
</evidence>
<sequence>MHAQAIPVSSVPLPPLSHYPQPPPHQHFLYPPPPTNIVPSLLSQHYLSPPSNHIVHLGWLTIPKGIQLTDEYHEPRFSKIALTHWEQGGIRDPPEPVIILLLHLIASILSAESASKDEVLEFLSEVMKVCRFKVKPDPDDIEAVRNIPDLQLAIQCAFRRKIEKIGESLVTQFAPRQEAGPTLAPALSAKEMPYQFFFRHGLWQEPESPNNLHLPYHALKMTPPEWISLGFGSHPVAVEDEAVVATAVPRRPAADADTMSPIEMLPAARVHLPLPLVAVAGVDEATTSSAQVTPQAQVMPLIEVIPPMTC</sequence>
<protein>
    <submittedName>
        <fullName evidence="1">Uncharacterized protein</fullName>
    </submittedName>
</protein>
<keyword evidence="2" id="KW-1185">Reference proteome</keyword>
<gene>
    <name evidence="1" type="ORF">EHS24_004820</name>
</gene>
<evidence type="ECO:0000313" key="2">
    <source>
        <dbReference type="Proteomes" id="UP000279236"/>
    </source>
</evidence>
<proteinExistence type="predicted"/>
<accession>A0A427Y657</accession>
<dbReference type="RefSeq" id="XP_028479337.1">
    <property type="nucleotide sequence ID" value="XM_028620365.1"/>
</dbReference>
<reference evidence="1 2" key="1">
    <citation type="submission" date="2018-11" db="EMBL/GenBank/DDBJ databases">
        <title>Genome sequence of Apiotrichum porosum DSM 27194.</title>
        <authorList>
            <person name="Aliyu H."/>
            <person name="Gorte O."/>
            <person name="Ochsenreither K."/>
        </authorList>
    </citation>
    <scope>NUCLEOTIDE SEQUENCE [LARGE SCALE GENOMIC DNA]</scope>
    <source>
        <strain evidence="1 2">DSM 27194</strain>
    </source>
</reference>
<name>A0A427Y657_9TREE</name>
<dbReference type="GeneID" id="39589363"/>
<dbReference type="AlphaFoldDB" id="A0A427Y657"/>
<organism evidence="1 2">
    <name type="scientific">Apiotrichum porosum</name>
    <dbReference type="NCBI Taxonomy" id="105984"/>
    <lineage>
        <taxon>Eukaryota</taxon>
        <taxon>Fungi</taxon>
        <taxon>Dikarya</taxon>
        <taxon>Basidiomycota</taxon>
        <taxon>Agaricomycotina</taxon>
        <taxon>Tremellomycetes</taxon>
        <taxon>Trichosporonales</taxon>
        <taxon>Trichosporonaceae</taxon>
        <taxon>Apiotrichum</taxon>
    </lineage>
</organism>